<dbReference type="PANTHER" id="PTHR43434:SF1">
    <property type="entry name" value="PHOSPHOGLYCOLATE PHOSPHATASE"/>
    <property type="match status" value="1"/>
</dbReference>
<dbReference type="PANTHER" id="PTHR43434">
    <property type="entry name" value="PHOSPHOGLYCOLATE PHOSPHATASE"/>
    <property type="match status" value="1"/>
</dbReference>
<dbReference type="Pfam" id="PF00702">
    <property type="entry name" value="Hydrolase"/>
    <property type="match status" value="1"/>
</dbReference>
<protein>
    <submittedName>
        <fullName evidence="1">TIGR01548 family HAD-type hydrolase</fullName>
    </submittedName>
</protein>
<dbReference type="InterPro" id="IPR050155">
    <property type="entry name" value="HAD-like_hydrolase_sf"/>
</dbReference>
<dbReference type="NCBIfam" id="TIGR01549">
    <property type="entry name" value="HAD-SF-IA-v1"/>
    <property type="match status" value="1"/>
</dbReference>
<gene>
    <name evidence="1" type="ORF">XM38_043510</name>
</gene>
<dbReference type="SUPFAM" id="SSF56784">
    <property type="entry name" value="HAD-like"/>
    <property type="match status" value="1"/>
</dbReference>
<evidence type="ECO:0000313" key="1">
    <source>
        <dbReference type="EMBL" id="ASC73386.1"/>
    </source>
</evidence>
<dbReference type="InterPro" id="IPR023214">
    <property type="entry name" value="HAD_sf"/>
</dbReference>
<accession>A0A1Z3HSZ7</accession>
<dbReference type="KEGG" id="hhg:XM38_043510"/>
<dbReference type="InterPro" id="IPR036412">
    <property type="entry name" value="HAD-like_sf"/>
</dbReference>
<evidence type="ECO:0000313" key="2">
    <source>
        <dbReference type="Proteomes" id="UP000191901"/>
    </source>
</evidence>
<reference evidence="1 2" key="1">
    <citation type="journal article" date="2016" name="Biochim. Biophys. Acta">
        <title>Characterization of red-shifted phycobilisomes isolated from the chlorophyll f-containing cyanobacterium Halomicronema hongdechloris.</title>
        <authorList>
            <person name="Li Y."/>
            <person name="Lin Y."/>
            <person name="Garvey C.J."/>
            <person name="Birch D."/>
            <person name="Corkery R.W."/>
            <person name="Loughlin P.C."/>
            <person name="Scheer H."/>
            <person name="Willows R.D."/>
            <person name="Chen M."/>
        </authorList>
    </citation>
    <scope>NUCLEOTIDE SEQUENCE [LARGE SCALE GENOMIC DNA]</scope>
    <source>
        <strain evidence="1 2">C2206</strain>
    </source>
</reference>
<dbReference type="Gene3D" id="3.40.50.1000">
    <property type="entry name" value="HAD superfamily/HAD-like"/>
    <property type="match status" value="1"/>
</dbReference>
<dbReference type="AlphaFoldDB" id="A0A1Z3HSZ7"/>
<dbReference type="InterPro" id="IPR006439">
    <property type="entry name" value="HAD-SF_hydro_IA"/>
</dbReference>
<keyword evidence="1" id="KW-0378">Hydrolase</keyword>
<dbReference type="EMBL" id="CP021983">
    <property type="protein sequence ID" value="ASC73386.1"/>
    <property type="molecule type" value="Genomic_DNA"/>
</dbReference>
<name>A0A1Z3HSZ7_9CYAN</name>
<dbReference type="NCBIfam" id="TIGR01548">
    <property type="entry name" value="HAD-SF-IA-hyp1"/>
    <property type="match status" value="1"/>
</dbReference>
<dbReference type="GO" id="GO:0008967">
    <property type="term" value="F:phosphoglycolate phosphatase activity"/>
    <property type="evidence" value="ECO:0007669"/>
    <property type="project" value="TreeGrafter"/>
</dbReference>
<dbReference type="OrthoDB" id="480475at2"/>
<keyword evidence="2" id="KW-1185">Reference proteome</keyword>
<sequence>MNLVAAQPNAIVVFDIDGVLRDVSQSYRRAIADTVEHYTQGYRPPPEAIDRLKQEGIWNNDWQASRELIYRHFETQGQSRETIDLDFAALVHFFQSRYFGPDMNPVDRWSGYITQEAMLVDREYFEQLTAAGIGWGFFSGATRGSAAYVLERRLGLEQPILVAMGDAPDKPDPTGLIAVVKQLTPDATTAVLYVGDTVADMHTVVRARQAAPERSWWGIGTLPPHVQAQPPTYQDSYGQALERAGAAAVLSSVPALTPAMIDHLLAQPSRS</sequence>
<dbReference type="GO" id="GO:0006281">
    <property type="term" value="P:DNA repair"/>
    <property type="evidence" value="ECO:0007669"/>
    <property type="project" value="TreeGrafter"/>
</dbReference>
<organism evidence="1 2">
    <name type="scientific">Halomicronema hongdechloris C2206</name>
    <dbReference type="NCBI Taxonomy" id="1641165"/>
    <lineage>
        <taxon>Bacteria</taxon>
        <taxon>Bacillati</taxon>
        <taxon>Cyanobacteriota</taxon>
        <taxon>Cyanophyceae</taxon>
        <taxon>Nodosilineales</taxon>
        <taxon>Nodosilineaceae</taxon>
        <taxon>Halomicronema</taxon>
    </lineage>
</organism>
<dbReference type="STRING" id="1641165.XM38_03455"/>
<dbReference type="Proteomes" id="UP000191901">
    <property type="component" value="Chromosome"/>
</dbReference>
<dbReference type="RefSeq" id="WP_080805930.1">
    <property type="nucleotide sequence ID" value="NZ_CP021983.2"/>
</dbReference>
<dbReference type="InterPro" id="IPR006438">
    <property type="entry name" value="HAD-SF_TIGR01548"/>
</dbReference>
<proteinExistence type="predicted"/>